<evidence type="ECO:0000256" key="10">
    <source>
        <dbReference type="RuleBase" id="RU000537"/>
    </source>
</evidence>
<dbReference type="PROSITE" id="PS00755">
    <property type="entry name" value="SECY_1"/>
    <property type="match status" value="1"/>
</dbReference>
<organism evidence="13 14">
    <name type="scientific">Aromatoleum diolicum</name>
    <dbReference type="NCBI Taxonomy" id="75796"/>
    <lineage>
        <taxon>Bacteria</taxon>
        <taxon>Pseudomonadati</taxon>
        <taxon>Pseudomonadota</taxon>
        <taxon>Betaproteobacteria</taxon>
        <taxon>Rhodocyclales</taxon>
        <taxon>Rhodocyclaceae</taxon>
        <taxon>Aromatoleum</taxon>
    </lineage>
</organism>
<comment type="similarity">
    <text evidence="2 9 12">Belongs to the SecY/SEC61-alpha family.</text>
</comment>
<evidence type="ECO:0000256" key="2">
    <source>
        <dbReference type="ARBA" id="ARBA00005751"/>
    </source>
</evidence>
<dbReference type="InterPro" id="IPR026593">
    <property type="entry name" value="SecY"/>
</dbReference>
<keyword evidence="7 9" id="KW-0811">Translocation</keyword>
<sequence>MANPAATLGSPGRFGDLKRRLMFLVGALIVYRIGAHIPVPGIDPERLAELFQSQAGGILGVFNLFSGGALSRFTIFALGIMPYISASIIMQLMTVAVPQLEALKKEGEAGRRKITQYTRYGTLVLAFAQSLGIAIALEGQAGLVLDPGLTFRFVTVATLVTGTMFLMWLGEQITERGIGNGISLIIFAGIAAGLPSSIAGLFELVRTGAMHPFTALLICVLVVLVTAFVVFVERGQRKILVNYAKRQVGNKIYGGQSSHLPLKLNMAGVIPPIFASSIILFPATLGQWFGASESLTWLRDISSTLAPGQPIYVMLYAAAIVFFCFFYTALVFNARETADNLKKSGAFVPGIRPGDQTARYIDKILTRLTLVGAVYITLVCLLPEFLILKWNVPFYFGGTSLLIIVVVTMDFMAQVQAYVMSHQYESLLKKANFKGAGLPIR</sequence>
<evidence type="ECO:0000256" key="4">
    <source>
        <dbReference type="ARBA" id="ARBA00022692"/>
    </source>
</evidence>
<feature type="transmembrane region" description="Helical" evidence="9">
    <location>
        <begin position="368"/>
        <end position="388"/>
    </location>
</feature>
<accession>A0ABX1QF81</accession>
<dbReference type="PRINTS" id="PR00303">
    <property type="entry name" value="SECYTRNLCASE"/>
</dbReference>
<evidence type="ECO:0000256" key="1">
    <source>
        <dbReference type="ARBA" id="ARBA00004141"/>
    </source>
</evidence>
<feature type="transmembrane region" description="Helical" evidence="9">
    <location>
        <begin position="311"/>
        <end position="334"/>
    </location>
</feature>
<comment type="caution">
    <text evidence="13">The sequence shown here is derived from an EMBL/GenBank/DDBJ whole genome shotgun (WGS) entry which is preliminary data.</text>
</comment>
<keyword evidence="6 9" id="KW-1133">Transmembrane helix</keyword>
<dbReference type="HAMAP" id="MF_01465">
    <property type="entry name" value="SecY"/>
    <property type="match status" value="1"/>
</dbReference>
<feature type="transmembrane region" description="Helical" evidence="9">
    <location>
        <begin position="21"/>
        <end position="39"/>
    </location>
</feature>
<feature type="transmembrane region" description="Helical" evidence="9">
    <location>
        <begin position="149"/>
        <end position="169"/>
    </location>
</feature>
<evidence type="ECO:0000256" key="12">
    <source>
        <dbReference type="RuleBase" id="RU004349"/>
    </source>
</evidence>
<evidence type="ECO:0000256" key="3">
    <source>
        <dbReference type="ARBA" id="ARBA00022448"/>
    </source>
</evidence>
<dbReference type="SUPFAM" id="SSF103491">
    <property type="entry name" value="Preprotein translocase SecY subunit"/>
    <property type="match status" value="1"/>
</dbReference>
<evidence type="ECO:0000256" key="8">
    <source>
        <dbReference type="ARBA" id="ARBA00023136"/>
    </source>
</evidence>
<keyword evidence="5 9" id="KW-0653">Protein transport</keyword>
<proteinExistence type="inferred from homology"/>
<dbReference type="Proteomes" id="UP000648984">
    <property type="component" value="Unassembled WGS sequence"/>
</dbReference>
<dbReference type="PANTHER" id="PTHR10906">
    <property type="entry name" value="SECY/SEC61-ALPHA FAMILY MEMBER"/>
    <property type="match status" value="1"/>
</dbReference>
<gene>
    <name evidence="9 13" type="primary">secY</name>
    <name evidence="13" type="ORF">GPA25_15405</name>
</gene>
<protein>
    <recommendedName>
        <fullName evidence="9 10">Protein translocase subunit SecY</fullName>
    </recommendedName>
</protein>
<keyword evidence="3 9" id="KW-0813">Transport</keyword>
<evidence type="ECO:0000313" key="13">
    <source>
        <dbReference type="EMBL" id="NMG76152.1"/>
    </source>
</evidence>
<feature type="transmembrane region" description="Helical" evidence="9">
    <location>
        <begin position="213"/>
        <end position="232"/>
    </location>
</feature>
<feature type="transmembrane region" description="Helical" evidence="9">
    <location>
        <begin position="394"/>
        <end position="413"/>
    </location>
</feature>
<feature type="transmembrane region" description="Helical" evidence="9">
    <location>
        <begin position="181"/>
        <end position="201"/>
    </location>
</feature>
<dbReference type="Pfam" id="PF00344">
    <property type="entry name" value="SecY"/>
    <property type="match status" value="1"/>
</dbReference>
<comment type="subunit">
    <text evidence="9">Component of the Sec protein translocase complex. Heterotrimer consisting of SecY, SecE and SecG subunits. The heterotrimers can form oligomers, although 1 heterotrimer is thought to be able to translocate proteins. Interacts with the ribosome. Interacts with SecDF, and other proteins may be involved. Interacts with SecA.</text>
</comment>
<evidence type="ECO:0000256" key="7">
    <source>
        <dbReference type="ARBA" id="ARBA00023010"/>
    </source>
</evidence>
<evidence type="ECO:0000256" key="6">
    <source>
        <dbReference type="ARBA" id="ARBA00022989"/>
    </source>
</evidence>
<dbReference type="PROSITE" id="PS00756">
    <property type="entry name" value="SECY_2"/>
    <property type="match status" value="1"/>
</dbReference>
<name>A0ABX1QF81_9RHOO</name>
<keyword evidence="4 9" id="KW-0812">Transmembrane</keyword>
<evidence type="ECO:0000256" key="5">
    <source>
        <dbReference type="ARBA" id="ARBA00022927"/>
    </source>
</evidence>
<evidence type="ECO:0000313" key="14">
    <source>
        <dbReference type="Proteomes" id="UP000648984"/>
    </source>
</evidence>
<feature type="transmembrane region" description="Helical" evidence="9">
    <location>
        <begin position="269"/>
        <end position="291"/>
    </location>
</feature>
<dbReference type="InterPro" id="IPR002208">
    <property type="entry name" value="SecY/SEC61-alpha"/>
</dbReference>
<keyword evidence="8 9" id="KW-0472">Membrane</keyword>
<reference evidence="13 14" key="1">
    <citation type="submission" date="2019-12" db="EMBL/GenBank/DDBJ databases">
        <title>Comparative genomics gives insights into the taxonomy of the Azoarcus-Aromatoleum group and reveals separate origins of nif in the plant-associated Azoarcus and non-plant-associated Aromatoleum sub-groups.</title>
        <authorList>
            <person name="Lafos M."/>
            <person name="Maluk M."/>
            <person name="Batista M."/>
            <person name="Junghare M."/>
            <person name="Carmona M."/>
            <person name="Faoro H."/>
            <person name="Cruz L.M."/>
            <person name="Battistoni F."/>
            <person name="De Souza E."/>
            <person name="Pedrosa F."/>
            <person name="Chen W.-M."/>
            <person name="Poole P.S."/>
            <person name="Dixon R.A."/>
            <person name="James E.K."/>
        </authorList>
    </citation>
    <scope>NUCLEOTIDE SEQUENCE [LARGE SCALE GENOMIC DNA]</scope>
    <source>
        <strain evidence="13 14">22Lin</strain>
    </source>
</reference>
<comment type="caution">
    <text evidence="9">Lacks conserved residue(s) required for the propagation of feature annotation.</text>
</comment>
<feature type="transmembrane region" description="Helical" evidence="9">
    <location>
        <begin position="117"/>
        <end position="137"/>
    </location>
</feature>
<dbReference type="EMBL" id="WTVQ01000027">
    <property type="protein sequence ID" value="NMG76152.1"/>
    <property type="molecule type" value="Genomic_DNA"/>
</dbReference>
<keyword evidence="9" id="KW-1003">Cell membrane</keyword>
<dbReference type="InterPro" id="IPR030659">
    <property type="entry name" value="SecY_CS"/>
</dbReference>
<dbReference type="PIRSF" id="PIRSF004557">
    <property type="entry name" value="SecY"/>
    <property type="match status" value="1"/>
</dbReference>
<evidence type="ECO:0000256" key="9">
    <source>
        <dbReference type="HAMAP-Rule" id="MF_01465"/>
    </source>
</evidence>
<dbReference type="InterPro" id="IPR023201">
    <property type="entry name" value="SecY_dom_sf"/>
</dbReference>
<comment type="function">
    <text evidence="9 10">The central subunit of the protein translocation channel SecYEG. Consists of two halves formed by TMs 1-5 and 6-10. These two domains form a lateral gate at the front which open onto the bilayer between TMs 2 and 7, and are clamped together by SecE at the back. The channel is closed by both a pore ring composed of hydrophobic SecY resides and a short helix (helix 2A) on the extracellular side of the membrane which forms a plug. The plug probably moves laterally to allow the channel to open. The ring and the pore may move independently.</text>
</comment>
<keyword evidence="14" id="KW-1185">Reference proteome</keyword>
<dbReference type="Gene3D" id="1.10.3370.10">
    <property type="entry name" value="SecY subunit domain"/>
    <property type="match status" value="1"/>
</dbReference>
<dbReference type="NCBIfam" id="TIGR00967">
    <property type="entry name" value="3a0501s007"/>
    <property type="match status" value="1"/>
</dbReference>
<evidence type="ECO:0000256" key="11">
    <source>
        <dbReference type="RuleBase" id="RU003484"/>
    </source>
</evidence>
<comment type="subcellular location">
    <subcellularLocation>
        <location evidence="9">Cell membrane</location>
        <topology evidence="9">Multi-pass membrane protein</topology>
    </subcellularLocation>
    <subcellularLocation>
        <location evidence="1 11">Membrane</location>
        <topology evidence="1 11">Multi-pass membrane protein</topology>
    </subcellularLocation>
</comment>
<dbReference type="RefSeq" id="WP_169261304.1">
    <property type="nucleotide sequence ID" value="NZ_WTVQ01000027.1"/>
</dbReference>